<evidence type="ECO:0008006" key="4">
    <source>
        <dbReference type="Google" id="ProtNLM"/>
    </source>
</evidence>
<dbReference type="Proteomes" id="UP001595867">
    <property type="component" value="Unassembled WGS sequence"/>
</dbReference>
<keyword evidence="3" id="KW-1185">Reference proteome</keyword>
<name>A0ABV8J5B5_9ACTN</name>
<dbReference type="RefSeq" id="WP_378072572.1">
    <property type="nucleotide sequence ID" value="NZ_JBHSBL010000028.1"/>
</dbReference>
<evidence type="ECO:0000313" key="3">
    <source>
        <dbReference type="Proteomes" id="UP001595867"/>
    </source>
</evidence>
<feature type="chain" id="PRO_5046398763" description="Peptidase inhibitor family I36" evidence="1">
    <location>
        <begin position="26"/>
        <end position="124"/>
    </location>
</feature>
<organism evidence="2 3">
    <name type="scientific">Actinoplanes subglobosus</name>
    <dbReference type="NCBI Taxonomy" id="1547892"/>
    <lineage>
        <taxon>Bacteria</taxon>
        <taxon>Bacillati</taxon>
        <taxon>Actinomycetota</taxon>
        <taxon>Actinomycetes</taxon>
        <taxon>Micromonosporales</taxon>
        <taxon>Micromonosporaceae</taxon>
        <taxon>Actinoplanes</taxon>
    </lineage>
</organism>
<gene>
    <name evidence="2" type="ORF">ACFO0C_42770</name>
</gene>
<proteinExistence type="predicted"/>
<keyword evidence="1" id="KW-0732">Signal</keyword>
<sequence length="124" mass="13855">MRKNTIVIAVTAFLAVGAGAVPAHAGSRFGCVYPRVCFYQTSTDWLARKPTASYRDMTSEFQKLGSRAEGSYAVYNSRIDDSAWLKMSDDSRSCLGPNDNWFYDQGDTPERVMGVQIVDEDECY</sequence>
<reference evidence="3" key="1">
    <citation type="journal article" date="2019" name="Int. J. Syst. Evol. Microbiol.">
        <title>The Global Catalogue of Microorganisms (GCM) 10K type strain sequencing project: providing services to taxonomists for standard genome sequencing and annotation.</title>
        <authorList>
            <consortium name="The Broad Institute Genomics Platform"/>
            <consortium name="The Broad Institute Genome Sequencing Center for Infectious Disease"/>
            <person name="Wu L."/>
            <person name="Ma J."/>
        </authorList>
    </citation>
    <scope>NUCLEOTIDE SEQUENCE [LARGE SCALE GENOMIC DNA]</scope>
    <source>
        <strain evidence="3">TBRC 5832</strain>
    </source>
</reference>
<evidence type="ECO:0000313" key="2">
    <source>
        <dbReference type="EMBL" id="MFC4071702.1"/>
    </source>
</evidence>
<evidence type="ECO:0000256" key="1">
    <source>
        <dbReference type="SAM" id="SignalP"/>
    </source>
</evidence>
<protein>
    <recommendedName>
        <fullName evidence="4">Peptidase inhibitor family I36</fullName>
    </recommendedName>
</protein>
<accession>A0ABV8J5B5</accession>
<comment type="caution">
    <text evidence="2">The sequence shown here is derived from an EMBL/GenBank/DDBJ whole genome shotgun (WGS) entry which is preliminary data.</text>
</comment>
<feature type="signal peptide" evidence="1">
    <location>
        <begin position="1"/>
        <end position="25"/>
    </location>
</feature>
<dbReference type="EMBL" id="JBHSBL010000028">
    <property type="protein sequence ID" value="MFC4071702.1"/>
    <property type="molecule type" value="Genomic_DNA"/>
</dbReference>